<dbReference type="GO" id="GO:0005524">
    <property type="term" value="F:ATP binding"/>
    <property type="evidence" value="ECO:0007669"/>
    <property type="project" value="InterPro"/>
</dbReference>
<dbReference type="Pfam" id="PF00004">
    <property type="entry name" value="AAA"/>
    <property type="match status" value="1"/>
</dbReference>
<proteinExistence type="predicted"/>
<dbReference type="InterPro" id="IPR003959">
    <property type="entry name" value="ATPase_AAA_core"/>
</dbReference>
<dbReference type="Gene3D" id="3.40.50.300">
    <property type="entry name" value="P-loop containing nucleotide triphosphate hydrolases"/>
    <property type="match status" value="1"/>
</dbReference>
<accession>A0A5N6UBZ8</accession>
<sequence length="594" mass="66141">MENQWSIFQSLTNNAAKAASDIVRLGHKGVLAQVPVASFGDFIAVDRQEIEGVHAISNLVAEYLDRKTPKKPISIAVFGRPGSGKSFGVKRVIMETAKRMNRRTGFMEFNLSQFMSYSSLLASFHKIIEAAKHDITPVVLFDEFDSTFEKEALGWLRYFLAPMQDGEFLDNGYKCHLPGAIFVLAGGTAETFEEFREGQHSPSNKLAKVPDFISRLSGYVNVLGPNPPKVELALASELAEGLVTSTRPGGSPDVADGQSRVRLLAQDLSQAQTNALGSGSAEDHLASLVKELATWLGGVWVEHQLFPNCALAKDVLKKSITDALLQTLAPGASPSQPETWTILRLLAMHAGENSPQKTAASNLCRLYQEFGLSNHLQAEDAAARRQEIRREACNLSWILTLAAAGPWDTQRRRSRNDGSPKEPLFYFFMKIIAKDGSREAASLVEREETPEDQRTFPVIPPDDQRGPEYIRNMYMVRRAILFRSMLEIYLKPKNGDFRVNQMLLNELLKKAKLHYGARSLETIIRMSTFRADCDITQADLPSTQQLDLHLGEADSFINAVSRQQEHSETNEEIRPVDGSLCRLYYTEGGLEMAF</sequence>
<evidence type="ECO:0000259" key="1">
    <source>
        <dbReference type="Pfam" id="PF00004"/>
    </source>
</evidence>
<reference evidence="2 3" key="1">
    <citation type="submission" date="2019-04" db="EMBL/GenBank/DDBJ databases">
        <title>Friends and foes A comparative genomics study of 23 Aspergillus species from section Flavi.</title>
        <authorList>
            <consortium name="DOE Joint Genome Institute"/>
            <person name="Kjaerbolling I."/>
            <person name="Vesth T."/>
            <person name="Frisvad J.C."/>
            <person name="Nybo J.L."/>
            <person name="Theobald S."/>
            <person name="Kildgaard S."/>
            <person name="Isbrandt T."/>
            <person name="Kuo A."/>
            <person name="Sato A."/>
            <person name="Lyhne E.K."/>
            <person name="Kogle M.E."/>
            <person name="Wiebenga A."/>
            <person name="Kun R.S."/>
            <person name="Lubbers R.J."/>
            <person name="Makela M.R."/>
            <person name="Barry K."/>
            <person name="Chovatia M."/>
            <person name="Clum A."/>
            <person name="Daum C."/>
            <person name="Haridas S."/>
            <person name="He G."/>
            <person name="LaButti K."/>
            <person name="Lipzen A."/>
            <person name="Mondo S."/>
            <person name="Riley R."/>
            <person name="Salamov A."/>
            <person name="Simmons B.A."/>
            <person name="Magnuson J.K."/>
            <person name="Henrissat B."/>
            <person name="Mortensen U.H."/>
            <person name="Larsen T.O."/>
            <person name="Devries R.P."/>
            <person name="Grigoriev I.V."/>
            <person name="Machida M."/>
            <person name="Baker S.E."/>
            <person name="Andersen M.R."/>
        </authorList>
    </citation>
    <scope>NUCLEOTIDE SEQUENCE [LARGE SCALE GENOMIC DNA]</scope>
    <source>
        <strain evidence="2 3">CBS 117626</strain>
    </source>
</reference>
<organism evidence="2 3">
    <name type="scientific">Aspergillus tamarii</name>
    <dbReference type="NCBI Taxonomy" id="41984"/>
    <lineage>
        <taxon>Eukaryota</taxon>
        <taxon>Fungi</taxon>
        <taxon>Dikarya</taxon>
        <taxon>Ascomycota</taxon>
        <taxon>Pezizomycotina</taxon>
        <taxon>Eurotiomycetes</taxon>
        <taxon>Eurotiomycetidae</taxon>
        <taxon>Eurotiales</taxon>
        <taxon>Aspergillaceae</taxon>
        <taxon>Aspergillus</taxon>
        <taxon>Aspergillus subgen. Circumdati</taxon>
    </lineage>
</organism>
<evidence type="ECO:0000313" key="3">
    <source>
        <dbReference type="Proteomes" id="UP000326950"/>
    </source>
</evidence>
<feature type="domain" description="ATPase AAA-type core" evidence="1">
    <location>
        <begin position="77"/>
        <end position="151"/>
    </location>
</feature>
<protein>
    <recommendedName>
        <fullName evidence="1">ATPase AAA-type core domain-containing protein</fullName>
    </recommendedName>
</protein>
<dbReference type="Proteomes" id="UP000326950">
    <property type="component" value="Unassembled WGS sequence"/>
</dbReference>
<dbReference type="GO" id="GO:0016887">
    <property type="term" value="F:ATP hydrolysis activity"/>
    <property type="evidence" value="ECO:0007669"/>
    <property type="project" value="InterPro"/>
</dbReference>
<dbReference type="EMBL" id="ML738780">
    <property type="protein sequence ID" value="KAE8156099.1"/>
    <property type="molecule type" value="Genomic_DNA"/>
</dbReference>
<name>A0A5N6UBZ8_ASPTM</name>
<gene>
    <name evidence="2" type="ORF">BDV40DRAFT_282155</name>
</gene>
<evidence type="ECO:0000313" key="2">
    <source>
        <dbReference type="EMBL" id="KAE8156099.1"/>
    </source>
</evidence>
<dbReference type="AlphaFoldDB" id="A0A5N6UBZ8"/>
<dbReference type="OrthoDB" id="5305673at2759"/>
<keyword evidence="3" id="KW-1185">Reference proteome</keyword>
<dbReference type="InterPro" id="IPR027417">
    <property type="entry name" value="P-loop_NTPase"/>
</dbReference>
<dbReference type="SUPFAM" id="SSF52540">
    <property type="entry name" value="P-loop containing nucleoside triphosphate hydrolases"/>
    <property type="match status" value="1"/>
</dbReference>